<keyword evidence="8 12" id="KW-0067">ATP-binding</keyword>
<comment type="subcellular location">
    <subcellularLocation>
        <location evidence="1 12 13">Cytoplasm</location>
    </subcellularLocation>
</comment>
<feature type="domain" description="RecF/RecN/SMC N-terminal" evidence="14">
    <location>
        <begin position="2"/>
        <end position="362"/>
    </location>
</feature>
<gene>
    <name evidence="12" type="primary">recF</name>
    <name evidence="15" type="ORF">IV38_GL000818</name>
    <name evidence="16" type="ORF">IV40_GL001035</name>
</gene>
<dbReference type="FunFam" id="1.20.1050.90:FF:000002">
    <property type="entry name" value="DNA replication and repair protein RecF"/>
    <property type="match status" value="1"/>
</dbReference>
<keyword evidence="17" id="KW-1185">Reference proteome</keyword>
<dbReference type="PATRIC" id="fig|81857.3.peg.820"/>
<evidence type="ECO:0000256" key="13">
    <source>
        <dbReference type="RuleBase" id="RU000578"/>
    </source>
</evidence>
<dbReference type="Proteomes" id="UP000051751">
    <property type="component" value="Unassembled WGS sequence"/>
</dbReference>
<dbReference type="GO" id="GO:0005737">
    <property type="term" value="C:cytoplasm"/>
    <property type="evidence" value="ECO:0007669"/>
    <property type="project" value="UniProtKB-SubCell"/>
</dbReference>
<evidence type="ECO:0000256" key="7">
    <source>
        <dbReference type="ARBA" id="ARBA00022763"/>
    </source>
</evidence>
<dbReference type="Proteomes" id="UP000051645">
    <property type="component" value="Unassembled WGS sequence"/>
</dbReference>
<keyword evidence="6 12" id="KW-0547">Nucleotide-binding</keyword>
<evidence type="ECO:0000256" key="12">
    <source>
        <dbReference type="HAMAP-Rule" id="MF_00365"/>
    </source>
</evidence>
<dbReference type="EMBL" id="JQAT01000002">
    <property type="protein sequence ID" value="KRN28617.1"/>
    <property type="molecule type" value="Genomic_DNA"/>
</dbReference>
<feature type="binding site" evidence="12">
    <location>
        <begin position="30"/>
        <end position="37"/>
    </location>
    <ligand>
        <name>ATP</name>
        <dbReference type="ChEBI" id="CHEBI:30616"/>
    </ligand>
</feature>
<dbReference type="GO" id="GO:0006260">
    <property type="term" value="P:DNA replication"/>
    <property type="evidence" value="ECO:0007669"/>
    <property type="project" value="UniProtKB-UniRule"/>
</dbReference>
<evidence type="ECO:0000256" key="8">
    <source>
        <dbReference type="ARBA" id="ARBA00022840"/>
    </source>
</evidence>
<dbReference type="InterPro" id="IPR042174">
    <property type="entry name" value="RecF_2"/>
</dbReference>
<organism evidence="16 17">
    <name type="scientific">Lactobacillus selangorensis</name>
    <dbReference type="NCBI Taxonomy" id="81857"/>
    <lineage>
        <taxon>Bacteria</taxon>
        <taxon>Bacillati</taxon>
        <taxon>Bacillota</taxon>
        <taxon>Bacilli</taxon>
        <taxon>Lactobacillales</taxon>
        <taxon>Lactobacillaceae</taxon>
        <taxon>Lactobacillus</taxon>
    </lineage>
</organism>
<dbReference type="InterPro" id="IPR018078">
    <property type="entry name" value="DNA-binding_RecF_CS"/>
</dbReference>
<evidence type="ECO:0000256" key="10">
    <source>
        <dbReference type="ARBA" id="ARBA00023204"/>
    </source>
</evidence>
<evidence type="ECO:0000313" key="16">
    <source>
        <dbReference type="EMBL" id="KRN32973.1"/>
    </source>
</evidence>
<evidence type="ECO:0000256" key="4">
    <source>
        <dbReference type="ARBA" id="ARBA00022490"/>
    </source>
</evidence>
<reference evidence="17 18" key="1">
    <citation type="journal article" date="2015" name="Genome Announc.">
        <title>Expanding the biotechnology potential of lactobacilli through comparative genomics of 213 strains and associated genera.</title>
        <authorList>
            <person name="Sun Z."/>
            <person name="Harris H.M."/>
            <person name="McCann A."/>
            <person name="Guo C."/>
            <person name="Argimon S."/>
            <person name="Zhang W."/>
            <person name="Yang X."/>
            <person name="Jeffery I.B."/>
            <person name="Cooney J.C."/>
            <person name="Kagawa T.F."/>
            <person name="Liu W."/>
            <person name="Song Y."/>
            <person name="Salvetti E."/>
            <person name="Wrobel A."/>
            <person name="Rasinkangas P."/>
            <person name="Parkhill J."/>
            <person name="Rea M.C."/>
            <person name="O'Sullivan O."/>
            <person name="Ritari J."/>
            <person name="Douillard F.P."/>
            <person name="Paul Ross R."/>
            <person name="Yang R."/>
            <person name="Briner A.E."/>
            <person name="Felis G.E."/>
            <person name="de Vos W.M."/>
            <person name="Barrangou R."/>
            <person name="Klaenhammer T.R."/>
            <person name="Caufield P.W."/>
            <person name="Cui Y."/>
            <person name="Zhang H."/>
            <person name="O'Toole P.W."/>
        </authorList>
    </citation>
    <scope>NUCLEOTIDE SEQUENCE [LARGE SCALE GENOMIC DNA]</scope>
    <source>
        <strain evidence="15 18">ATCC BAA-66</strain>
        <strain evidence="16 17">DSM 13344</strain>
    </source>
</reference>
<dbReference type="PROSITE" id="PS00617">
    <property type="entry name" value="RECF_1"/>
    <property type="match status" value="1"/>
</dbReference>
<evidence type="ECO:0000256" key="2">
    <source>
        <dbReference type="ARBA" id="ARBA00008016"/>
    </source>
</evidence>
<dbReference type="Pfam" id="PF02463">
    <property type="entry name" value="SMC_N"/>
    <property type="match status" value="1"/>
</dbReference>
<dbReference type="RefSeq" id="WP_057769199.1">
    <property type="nucleotide sequence ID" value="NZ_JQAT01000002.1"/>
</dbReference>
<dbReference type="GO" id="GO:0000731">
    <property type="term" value="P:DNA synthesis involved in DNA repair"/>
    <property type="evidence" value="ECO:0007669"/>
    <property type="project" value="TreeGrafter"/>
</dbReference>
<keyword evidence="7 12" id="KW-0227">DNA damage</keyword>
<dbReference type="CDD" id="cd03242">
    <property type="entry name" value="ABC_RecF"/>
    <property type="match status" value="1"/>
</dbReference>
<evidence type="ECO:0000256" key="6">
    <source>
        <dbReference type="ARBA" id="ARBA00022741"/>
    </source>
</evidence>
<dbReference type="PROSITE" id="PS00618">
    <property type="entry name" value="RECF_2"/>
    <property type="match status" value="1"/>
</dbReference>
<dbReference type="NCBIfam" id="TIGR00611">
    <property type="entry name" value="recf"/>
    <property type="match status" value="1"/>
</dbReference>
<keyword evidence="4 12" id="KW-0963">Cytoplasm</keyword>
<dbReference type="AlphaFoldDB" id="A0A0R2G8R3"/>
<dbReference type="GO" id="GO:0005524">
    <property type="term" value="F:ATP binding"/>
    <property type="evidence" value="ECO:0007669"/>
    <property type="project" value="UniProtKB-UniRule"/>
</dbReference>
<keyword evidence="10 12" id="KW-0234">DNA repair</keyword>
<dbReference type="OrthoDB" id="9803889at2"/>
<dbReference type="GO" id="GO:0003697">
    <property type="term" value="F:single-stranded DNA binding"/>
    <property type="evidence" value="ECO:0007669"/>
    <property type="project" value="UniProtKB-UniRule"/>
</dbReference>
<dbReference type="HAMAP" id="MF_00365">
    <property type="entry name" value="RecF"/>
    <property type="match status" value="1"/>
</dbReference>
<dbReference type="SUPFAM" id="SSF52540">
    <property type="entry name" value="P-loop containing nucleoside triphosphate hydrolases"/>
    <property type="match status" value="1"/>
</dbReference>
<evidence type="ECO:0000313" key="18">
    <source>
        <dbReference type="Proteomes" id="UP000051751"/>
    </source>
</evidence>
<evidence type="ECO:0000256" key="3">
    <source>
        <dbReference type="ARBA" id="ARBA00020170"/>
    </source>
</evidence>
<evidence type="ECO:0000256" key="11">
    <source>
        <dbReference type="ARBA" id="ARBA00023236"/>
    </source>
</evidence>
<dbReference type="InterPro" id="IPR001238">
    <property type="entry name" value="DNA-binding_RecF"/>
</dbReference>
<keyword evidence="11 12" id="KW-0742">SOS response</keyword>
<keyword evidence="5 12" id="KW-0235">DNA replication</keyword>
<dbReference type="Gene3D" id="1.20.1050.90">
    <property type="entry name" value="RecF/RecN/SMC, N-terminal domain"/>
    <property type="match status" value="1"/>
</dbReference>
<evidence type="ECO:0000313" key="17">
    <source>
        <dbReference type="Proteomes" id="UP000051645"/>
    </source>
</evidence>
<dbReference type="EMBL" id="JQAZ01000002">
    <property type="protein sequence ID" value="KRN32973.1"/>
    <property type="molecule type" value="Genomic_DNA"/>
</dbReference>
<sequence length="371" mass="42456">MYLDKLKLKNYRNYENVDTTFSPDINVFLGANAQGKTNLLESIYVLAMTKSHRTSNNKELIRWGTQFAKIDGTVVKETGSLPLELILSHQGKRAKVNRLDQAKLSQYIGKFNVILFAPEDLAIVKGAPMLRRRFIDMEFGQMSPKYLYALTNYQAILKQRNHYLKMLQQKKASDQLYLNVITEQLIEYGAQVVVARQEFLQRMEHWAQEIHKTITLDQETLTFAYKSQVPTEALTDVKAAQAALQELFEKHRQREIEQGTTLVGPQRDDVVFLINDKNVQNFGSQGQQRTVALSVKLAEIDLMKELTGEYPVLLLDDVLSELDDARQTHLLKTIQHKVQTFLTTTSLDGVAQDIIQNPRIFHIEAGQITTD</sequence>
<evidence type="ECO:0000313" key="15">
    <source>
        <dbReference type="EMBL" id="KRN28617.1"/>
    </source>
</evidence>
<dbReference type="Gene3D" id="3.40.50.300">
    <property type="entry name" value="P-loop containing nucleotide triphosphate hydrolases"/>
    <property type="match status" value="1"/>
</dbReference>
<keyword evidence="9 12" id="KW-0238">DNA-binding</keyword>
<dbReference type="InterPro" id="IPR003395">
    <property type="entry name" value="RecF/RecN/SMC_N"/>
</dbReference>
<comment type="similarity">
    <text evidence="2 12 13">Belongs to the RecF family.</text>
</comment>
<protein>
    <recommendedName>
        <fullName evidence="3 12">DNA replication and repair protein RecF</fullName>
    </recommendedName>
</protein>
<dbReference type="GO" id="GO:0009432">
    <property type="term" value="P:SOS response"/>
    <property type="evidence" value="ECO:0007669"/>
    <property type="project" value="UniProtKB-UniRule"/>
</dbReference>
<evidence type="ECO:0000256" key="1">
    <source>
        <dbReference type="ARBA" id="ARBA00004496"/>
    </source>
</evidence>
<evidence type="ECO:0000256" key="9">
    <source>
        <dbReference type="ARBA" id="ARBA00023125"/>
    </source>
</evidence>
<comment type="caution">
    <text evidence="16">The sequence shown here is derived from an EMBL/GenBank/DDBJ whole genome shotgun (WGS) entry which is preliminary data.</text>
</comment>
<evidence type="ECO:0000256" key="5">
    <source>
        <dbReference type="ARBA" id="ARBA00022705"/>
    </source>
</evidence>
<evidence type="ECO:0000259" key="14">
    <source>
        <dbReference type="Pfam" id="PF02463"/>
    </source>
</evidence>
<dbReference type="STRING" id="81857.IV38_GL000818"/>
<comment type="function">
    <text evidence="12 13">The RecF protein is involved in DNA metabolism; it is required for DNA replication and normal SOS inducibility. RecF binds preferentially to single-stranded, linear DNA. It also seems to bind ATP.</text>
</comment>
<dbReference type="InterPro" id="IPR027417">
    <property type="entry name" value="P-loop_NTPase"/>
</dbReference>
<accession>A0A0R2G8R3</accession>
<dbReference type="PANTHER" id="PTHR32182:SF0">
    <property type="entry name" value="DNA REPLICATION AND REPAIR PROTEIN RECF"/>
    <property type="match status" value="1"/>
</dbReference>
<dbReference type="PANTHER" id="PTHR32182">
    <property type="entry name" value="DNA REPLICATION AND REPAIR PROTEIN RECF"/>
    <property type="match status" value="1"/>
</dbReference>
<name>A0A0R2G8R3_9LACO</name>
<dbReference type="GO" id="GO:0006302">
    <property type="term" value="P:double-strand break repair"/>
    <property type="evidence" value="ECO:0007669"/>
    <property type="project" value="TreeGrafter"/>
</dbReference>
<proteinExistence type="inferred from homology"/>